<comment type="subcellular location">
    <subcellularLocation>
        <location evidence="1">Membrane</location>
        <topology evidence="1">Multi-pass membrane protein</topology>
    </subcellularLocation>
</comment>
<feature type="domain" description="O-antigen ligase-related" evidence="6">
    <location>
        <begin position="224"/>
        <end position="354"/>
    </location>
</feature>
<dbReference type="RefSeq" id="WP_345069897.1">
    <property type="nucleotide sequence ID" value="NZ_BAABCN010000018.1"/>
</dbReference>
<evidence type="ECO:0000256" key="1">
    <source>
        <dbReference type="ARBA" id="ARBA00004141"/>
    </source>
</evidence>
<dbReference type="PANTHER" id="PTHR37422">
    <property type="entry name" value="TEICHURONIC ACID BIOSYNTHESIS PROTEIN TUAE"/>
    <property type="match status" value="1"/>
</dbReference>
<protein>
    <recommendedName>
        <fullName evidence="6">O-antigen ligase-related domain-containing protein</fullName>
    </recommendedName>
</protein>
<evidence type="ECO:0000256" key="5">
    <source>
        <dbReference type="SAM" id="Phobius"/>
    </source>
</evidence>
<feature type="transmembrane region" description="Helical" evidence="5">
    <location>
        <begin position="60"/>
        <end position="78"/>
    </location>
</feature>
<keyword evidence="3 5" id="KW-1133">Transmembrane helix</keyword>
<reference evidence="8" key="1">
    <citation type="journal article" date="2019" name="Int. J. Syst. Evol. Microbiol.">
        <title>The Global Catalogue of Microorganisms (GCM) 10K type strain sequencing project: providing services to taxonomists for standard genome sequencing and annotation.</title>
        <authorList>
            <consortium name="The Broad Institute Genomics Platform"/>
            <consortium name="The Broad Institute Genome Sequencing Center for Infectious Disease"/>
            <person name="Wu L."/>
            <person name="Ma J."/>
        </authorList>
    </citation>
    <scope>NUCLEOTIDE SEQUENCE [LARGE SCALE GENOMIC DNA]</scope>
    <source>
        <strain evidence="8">JCM 17021</strain>
    </source>
</reference>
<feature type="transmembrane region" description="Helical" evidence="5">
    <location>
        <begin position="112"/>
        <end position="131"/>
    </location>
</feature>
<evidence type="ECO:0000313" key="7">
    <source>
        <dbReference type="EMBL" id="GAA3896127.1"/>
    </source>
</evidence>
<evidence type="ECO:0000256" key="4">
    <source>
        <dbReference type="ARBA" id="ARBA00023136"/>
    </source>
</evidence>
<feature type="transmembrane region" description="Helical" evidence="5">
    <location>
        <begin position="240"/>
        <end position="257"/>
    </location>
</feature>
<feature type="transmembrane region" description="Helical" evidence="5">
    <location>
        <begin position="264"/>
        <end position="286"/>
    </location>
</feature>
<keyword evidence="8" id="KW-1185">Reference proteome</keyword>
<comment type="caution">
    <text evidence="7">The sequence shown here is derived from an EMBL/GenBank/DDBJ whole genome shotgun (WGS) entry which is preliminary data.</text>
</comment>
<evidence type="ECO:0000256" key="2">
    <source>
        <dbReference type="ARBA" id="ARBA00022692"/>
    </source>
</evidence>
<feature type="transmembrane region" description="Helical" evidence="5">
    <location>
        <begin position="338"/>
        <end position="362"/>
    </location>
</feature>
<name>A0ABP7L731_9MICO</name>
<feature type="transmembrane region" description="Helical" evidence="5">
    <location>
        <begin position="406"/>
        <end position="423"/>
    </location>
</feature>
<dbReference type="PANTHER" id="PTHR37422:SF13">
    <property type="entry name" value="LIPOPOLYSACCHARIDE BIOSYNTHESIS PROTEIN PA4999-RELATED"/>
    <property type="match status" value="1"/>
</dbReference>
<evidence type="ECO:0000313" key="8">
    <source>
        <dbReference type="Proteomes" id="UP001501803"/>
    </source>
</evidence>
<feature type="transmembrane region" description="Helical" evidence="5">
    <location>
        <begin position="143"/>
        <end position="169"/>
    </location>
</feature>
<evidence type="ECO:0000256" key="3">
    <source>
        <dbReference type="ARBA" id="ARBA00022989"/>
    </source>
</evidence>
<feature type="transmembrane region" description="Helical" evidence="5">
    <location>
        <begin position="216"/>
        <end position="234"/>
    </location>
</feature>
<accession>A0ABP7L731</accession>
<dbReference type="InterPro" id="IPR051533">
    <property type="entry name" value="WaaL-like"/>
</dbReference>
<sequence>MILLLMVAAGAGLLVFAAVVPLIGLWRALCLVLLAALALAPYPLTTTRLPQVHYGITDGIFIPMTYSIALAAIVVAALRDRAVRLSLVFAAGFLVYVSILTVMLWGNTAAQWSGNVHLITALLAVGVGGAIGRSMLTDRKLRLLWVSTALGILLMQLLLGVAQLAGIPVSLFTNEVNHFIPELRAIGSFNHPSVIGKTVLVLLIMVLPFTRDSSKWIARIAWAVILVGIVATTLTQARSNIAAVLVAVVLWVLFDNRRSIKGRLIAAALAAVAAVPFALLVIPRFLSDPGGGDRAELLGTGLKQIASAPWFGIGPNSYSAVVGVGDSLAAEGFPVHNAALLAVAELGAIGAMMVFVPVAWQYVSAVRSWPKTGFAHGAAVATFVTLPGLALVTMTGWGMLSEGSLVLWYLAIGFSIGVMNQTVKPTVLAASSMADPLSLFSKARCDSRSAGRRTK</sequence>
<dbReference type="EMBL" id="BAABCN010000018">
    <property type="protein sequence ID" value="GAA3896127.1"/>
    <property type="molecule type" value="Genomic_DNA"/>
</dbReference>
<dbReference type="Pfam" id="PF04932">
    <property type="entry name" value="Wzy_C"/>
    <property type="match status" value="1"/>
</dbReference>
<feature type="transmembrane region" description="Helical" evidence="5">
    <location>
        <begin position="12"/>
        <end position="40"/>
    </location>
</feature>
<feature type="transmembrane region" description="Helical" evidence="5">
    <location>
        <begin position="189"/>
        <end position="209"/>
    </location>
</feature>
<feature type="transmembrane region" description="Helical" evidence="5">
    <location>
        <begin position="85"/>
        <end position="106"/>
    </location>
</feature>
<organism evidence="7 8">
    <name type="scientific">Leifsonia kafniensis</name>
    <dbReference type="NCBI Taxonomy" id="475957"/>
    <lineage>
        <taxon>Bacteria</taxon>
        <taxon>Bacillati</taxon>
        <taxon>Actinomycetota</taxon>
        <taxon>Actinomycetes</taxon>
        <taxon>Micrococcales</taxon>
        <taxon>Microbacteriaceae</taxon>
        <taxon>Leifsonia</taxon>
    </lineage>
</organism>
<feature type="transmembrane region" description="Helical" evidence="5">
    <location>
        <begin position="374"/>
        <end position="400"/>
    </location>
</feature>
<gene>
    <name evidence="7" type="ORF">GCM10022381_42000</name>
</gene>
<dbReference type="Proteomes" id="UP001501803">
    <property type="component" value="Unassembled WGS sequence"/>
</dbReference>
<keyword evidence="2 5" id="KW-0812">Transmembrane</keyword>
<proteinExistence type="predicted"/>
<dbReference type="InterPro" id="IPR007016">
    <property type="entry name" value="O-antigen_ligase-rel_domated"/>
</dbReference>
<keyword evidence="4 5" id="KW-0472">Membrane</keyword>
<evidence type="ECO:0000259" key="6">
    <source>
        <dbReference type="Pfam" id="PF04932"/>
    </source>
</evidence>